<feature type="chain" id="PRO_5014986578" description="3-keto-disaccharide hydrolase domain-containing protein" evidence="1">
    <location>
        <begin position="29"/>
        <end position="344"/>
    </location>
</feature>
<dbReference type="EMBL" id="PFKI01000087">
    <property type="protein sequence ID" value="PIY19943.1"/>
    <property type="molecule type" value="Genomic_DNA"/>
</dbReference>
<evidence type="ECO:0008006" key="4">
    <source>
        <dbReference type="Google" id="ProtNLM"/>
    </source>
</evidence>
<dbReference type="Proteomes" id="UP000231028">
    <property type="component" value="Unassembled WGS sequence"/>
</dbReference>
<gene>
    <name evidence="2" type="ORF">COZ13_02690</name>
</gene>
<keyword evidence="1" id="KW-0732">Signal</keyword>
<reference evidence="3" key="1">
    <citation type="submission" date="2017-09" db="EMBL/GenBank/DDBJ databases">
        <title>Depth-based differentiation of microbial function through sediment-hosted aquifers and enrichment of novel symbionts in the deep terrestrial subsurface.</title>
        <authorList>
            <person name="Probst A.J."/>
            <person name="Ladd B."/>
            <person name="Jarett J.K."/>
            <person name="Geller-Mcgrath D.E."/>
            <person name="Sieber C.M.K."/>
            <person name="Emerson J.B."/>
            <person name="Anantharaman K."/>
            <person name="Thomas B.C."/>
            <person name="Malmstrom R."/>
            <person name="Stieglmeier M."/>
            <person name="Klingl A."/>
            <person name="Woyke T."/>
            <person name="Ryan C.M."/>
            <person name="Banfield J.F."/>
        </authorList>
    </citation>
    <scope>NUCLEOTIDE SEQUENCE [LARGE SCALE GENOMIC DNA]</scope>
</reference>
<proteinExistence type="predicted"/>
<dbReference type="InterPro" id="IPR013320">
    <property type="entry name" value="ConA-like_dom_sf"/>
</dbReference>
<sequence>MRSISQISKIVCVGVLILHLTACTGTRAAGNETWMLVQIVTQGDRIDTFTDTVTVKNCGIVQPKTITCSAGTTKDLNVSIGGGAEFGEGAKFSIDGSVSTGLGIGRESGENVELEIPPDGFVYVFTVNKEYRVTAGELLAQSSSGEQKTANYNFNASCSIEVATKRQVSCSDVNQPSDTINLSGENWTADIQEAHIYQHQTISETDFTDFSFGADVRIDLNTSEYHGLLFRHQVNTNDNDFYSFRITPDGYFAFDLWQDSPDSSFTRLLGPSQSSAINTGTGQINHLKVIAHGSIFELFINNQKVGTITDSTYSSGKVGFISCTCDGSSSTSATYLNAVISQNP</sequence>
<comment type="caution">
    <text evidence="2">The sequence shown here is derived from an EMBL/GenBank/DDBJ whole genome shotgun (WGS) entry which is preliminary data.</text>
</comment>
<feature type="signal peptide" evidence="1">
    <location>
        <begin position="1"/>
        <end position="28"/>
    </location>
</feature>
<evidence type="ECO:0000313" key="2">
    <source>
        <dbReference type="EMBL" id="PIY19943.1"/>
    </source>
</evidence>
<accession>A0A2M7P2Y0</accession>
<evidence type="ECO:0000313" key="3">
    <source>
        <dbReference type="Proteomes" id="UP000231028"/>
    </source>
</evidence>
<name>A0A2M7P2Y0_9BACT</name>
<dbReference type="AlphaFoldDB" id="A0A2M7P2Y0"/>
<protein>
    <recommendedName>
        <fullName evidence="4">3-keto-disaccharide hydrolase domain-containing protein</fullName>
    </recommendedName>
</protein>
<dbReference type="SUPFAM" id="SSF49899">
    <property type="entry name" value="Concanavalin A-like lectins/glucanases"/>
    <property type="match status" value="1"/>
</dbReference>
<evidence type="ECO:0000256" key="1">
    <source>
        <dbReference type="SAM" id="SignalP"/>
    </source>
</evidence>
<dbReference type="Gene3D" id="2.60.120.560">
    <property type="entry name" value="Exo-inulinase, domain 1"/>
    <property type="match status" value="1"/>
</dbReference>
<organism evidence="2 3">
    <name type="scientific">Candidatus Desantisbacteria bacterium CG_4_10_14_3_um_filter_40_18</name>
    <dbReference type="NCBI Taxonomy" id="1974544"/>
    <lineage>
        <taxon>Bacteria</taxon>
        <taxon>Candidatus Desantisiibacteriota</taxon>
    </lineage>
</organism>